<evidence type="ECO:0000313" key="4">
    <source>
        <dbReference type="Proteomes" id="UP000183809"/>
    </source>
</evidence>
<accession>A0A1J9RBD1</accession>
<protein>
    <submittedName>
        <fullName evidence="3">Uncharacterized protein</fullName>
    </submittedName>
</protein>
<feature type="region of interest" description="Disordered" evidence="1">
    <location>
        <begin position="237"/>
        <end position="273"/>
    </location>
</feature>
<evidence type="ECO:0000256" key="1">
    <source>
        <dbReference type="SAM" id="MobiDB-lite"/>
    </source>
</evidence>
<feature type="region of interest" description="Disordered" evidence="1">
    <location>
        <begin position="180"/>
        <end position="199"/>
    </location>
</feature>
<dbReference type="Proteomes" id="UP000183809">
    <property type="component" value="Unassembled WGS sequence"/>
</dbReference>
<keyword evidence="2" id="KW-1133">Transmembrane helix</keyword>
<feature type="compositionally biased region" description="Polar residues" evidence="1">
    <location>
        <begin position="327"/>
        <end position="336"/>
    </location>
</feature>
<feature type="transmembrane region" description="Helical" evidence="2">
    <location>
        <begin position="282"/>
        <end position="303"/>
    </location>
</feature>
<dbReference type="EMBL" id="MNUE01000073">
    <property type="protein sequence ID" value="OJD29739.1"/>
    <property type="molecule type" value="Genomic_DNA"/>
</dbReference>
<keyword evidence="4" id="KW-1185">Reference proteome</keyword>
<feature type="compositionally biased region" description="Basic residues" evidence="1">
    <location>
        <begin position="308"/>
        <end position="318"/>
    </location>
</feature>
<feature type="region of interest" description="Disordered" evidence="1">
    <location>
        <begin position="1"/>
        <end position="23"/>
    </location>
</feature>
<keyword evidence="2" id="KW-0472">Membrane</keyword>
<organism evidence="3 4">
    <name type="scientific">Diplodia corticola</name>
    <dbReference type="NCBI Taxonomy" id="236234"/>
    <lineage>
        <taxon>Eukaryota</taxon>
        <taxon>Fungi</taxon>
        <taxon>Dikarya</taxon>
        <taxon>Ascomycota</taxon>
        <taxon>Pezizomycotina</taxon>
        <taxon>Dothideomycetes</taxon>
        <taxon>Dothideomycetes incertae sedis</taxon>
        <taxon>Botryosphaeriales</taxon>
        <taxon>Botryosphaeriaceae</taxon>
        <taxon>Diplodia</taxon>
    </lineage>
</organism>
<sequence>MNFTTPFLSTSVPTKPSTSSPISPATLSVLNSTASASSINHAPDPGTLVTELSNISILQSPSTPRPPYASAMEFTTETTTTTLSPSGPTMPNTTTLFVTMTDLQTSTGTTTIFRTVTIPLPHPSSQGLTLSRLVDTSTKRRPTTVTITKFPTSTIHTTMTVTWFPPPSTTTITELTTQAQKTRSAPAPAPTVTSSLPGVLSSMPATTSLQQDTSLSISSTSSPSSYYLTVDFPSASMPDSPATTTYPPSSHSRPTHTNQPTHSAVGGAGNGSVGNEKSITTIVGTVCGAVTFVLALFAVGAWWRNRKTEKKAKTKRSRPMTAVSARRTPTTASWMSSGLERGRGLEGGGRTYATAMED</sequence>
<proteinExistence type="predicted"/>
<dbReference type="RefSeq" id="XP_020125999.1">
    <property type="nucleotide sequence ID" value="XM_020278871.1"/>
</dbReference>
<feature type="region of interest" description="Disordered" evidence="1">
    <location>
        <begin position="308"/>
        <end position="358"/>
    </location>
</feature>
<evidence type="ECO:0000256" key="2">
    <source>
        <dbReference type="SAM" id="Phobius"/>
    </source>
</evidence>
<dbReference type="AlphaFoldDB" id="A0A1J9RBD1"/>
<reference evidence="3 4" key="1">
    <citation type="submission" date="2016-10" db="EMBL/GenBank/DDBJ databases">
        <title>Proteomics and genomics reveal pathogen-plant mechanisms compatible with a hemibiotrophic lifestyle of Diplodia corticola.</title>
        <authorList>
            <person name="Fernandes I."/>
            <person name="De Jonge R."/>
            <person name="Van De Peer Y."/>
            <person name="Devreese B."/>
            <person name="Alves A."/>
            <person name="Esteves A.C."/>
        </authorList>
    </citation>
    <scope>NUCLEOTIDE SEQUENCE [LARGE SCALE GENOMIC DNA]</scope>
    <source>
        <strain evidence="3 4">CBS 112549</strain>
    </source>
</reference>
<comment type="caution">
    <text evidence="3">The sequence shown here is derived from an EMBL/GenBank/DDBJ whole genome shotgun (WGS) entry which is preliminary data.</text>
</comment>
<evidence type="ECO:0000313" key="3">
    <source>
        <dbReference type="EMBL" id="OJD29739.1"/>
    </source>
</evidence>
<dbReference type="GeneID" id="31019132"/>
<name>A0A1J9RBD1_9PEZI</name>
<feature type="compositionally biased region" description="Low complexity" evidence="1">
    <location>
        <begin position="9"/>
        <end position="23"/>
    </location>
</feature>
<gene>
    <name evidence="3" type="ORF">BKCO1_7300013</name>
</gene>
<feature type="compositionally biased region" description="Polar residues" evidence="1">
    <location>
        <begin position="241"/>
        <end position="262"/>
    </location>
</feature>
<keyword evidence="2" id="KW-0812">Transmembrane</keyword>